<keyword evidence="5" id="KW-0997">Cell inner membrane</keyword>
<evidence type="ECO:0000256" key="6">
    <source>
        <dbReference type="ARBA" id="ARBA00022741"/>
    </source>
</evidence>
<dbReference type="GO" id="GO:0016887">
    <property type="term" value="F:ATP hydrolysis activity"/>
    <property type="evidence" value="ECO:0007669"/>
    <property type="project" value="InterPro"/>
</dbReference>
<comment type="subcellular location">
    <subcellularLocation>
        <location evidence="1">Cell inner membrane</location>
        <topology evidence="1">Peripheral membrane protein</topology>
    </subcellularLocation>
</comment>
<keyword evidence="11" id="KW-1185">Reference proteome</keyword>
<evidence type="ECO:0000256" key="4">
    <source>
        <dbReference type="ARBA" id="ARBA00022475"/>
    </source>
</evidence>
<evidence type="ECO:0000256" key="5">
    <source>
        <dbReference type="ARBA" id="ARBA00022519"/>
    </source>
</evidence>
<name>A0A4U1B8K8_9GAMM</name>
<dbReference type="InterPro" id="IPR050388">
    <property type="entry name" value="ABC_Ni/Peptide_Import"/>
</dbReference>
<keyword evidence="6" id="KW-0547">Nucleotide-binding</keyword>
<protein>
    <submittedName>
        <fullName evidence="10">ATP-binding cassette domain-containing protein</fullName>
    </submittedName>
</protein>
<dbReference type="GO" id="GO:0005524">
    <property type="term" value="F:ATP binding"/>
    <property type="evidence" value="ECO:0007669"/>
    <property type="project" value="UniProtKB-KW"/>
</dbReference>
<evidence type="ECO:0000313" key="11">
    <source>
        <dbReference type="Proteomes" id="UP000305674"/>
    </source>
</evidence>
<evidence type="ECO:0000256" key="8">
    <source>
        <dbReference type="ARBA" id="ARBA00023136"/>
    </source>
</evidence>
<dbReference type="AlphaFoldDB" id="A0A4U1B8K8"/>
<evidence type="ECO:0000256" key="7">
    <source>
        <dbReference type="ARBA" id="ARBA00022840"/>
    </source>
</evidence>
<dbReference type="PANTHER" id="PTHR43297">
    <property type="entry name" value="OLIGOPEPTIDE TRANSPORT ATP-BINDING PROTEIN APPD"/>
    <property type="match status" value="1"/>
</dbReference>
<dbReference type="EMBL" id="SWCI01000017">
    <property type="protein sequence ID" value="TKB46857.1"/>
    <property type="molecule type" value="Genomic_DNA"/>
</dbReference>
<dbReference type="GO" id="GO:0005886">
    <property type="term" value="C:plasma membrane"/>
    <property type="evidence" value="ECO:0007669"/>
    <property type="project" value="UniProtKB-SubCell"/>
</dbReference>
<keyword evidence="4" id="KW-1003">Cell membrane</keyword>
<reference evidence="10 11" key="1">
    <citation type="submission" date="2019-04" db="EMBL/GenBank/DDBJ databases">
        <authorList>
            <person name="Hwang J.C."/>
        </authorList>
    </citation>
    <scope>NUCLEOTIDE SEQUENCE [LARGE SCALE GENOMIC DNA]</scope>
    <source>
        <strain evidence="10 11">IMCC35001</strain>
    </source>
</reference>
<dbReference type="InterPro" id="IPR027417">
    <property type="entry name" value="P-loop_NTPase"/>
</dbReference>
<evidence type="ECO:0000313" key="10">
    <source>
        <dbReference type="EMBL" id="TKB46857.1"/>
    </source>
</evidence>
<evidence type="ECO:0000256" key="2">
    <source>
        <dbReference type="ARBA" id="ARBA00005417"/>
    </source>
</evidence>
<dbReference type="Pfam" id="PF08352">
    <property type="entry name" value="oligo_HPY"/>
    <property type="match status" value="1"/>
</dbReference>
<keyword evidence="8" id="KW-0472">Membrane</keyword>
<gene>
    <name evidence="10" type="ORF">FCL40_16910</name>
</gene>
<proteinExistence type="inferred from homology"/>
<keyword evidence="3" id="KW-0813">Transport</keyword>
<evidence type="ECO:0000256" key="3">
    <source>
        <dbReference type="ARBA" id="ARBA00022448"/>
    </source>
</evidence>
<dbReference type="InterPro" id="IPR003593">
    <property type="entry name" value="AAA+_ATPase"/>
</dbReference>
<dbReference type="InterPro" id="IPR003439">
    <property type="entry name" value="ABC_transporter-like_ATP-bd"/>
</dbReference>
<dbReference type="PANTHER" id="PTHR43297:SF4">
    <property type="entry name" value="PUTRESCINE EXPORT SYSTEM ATP-BINDING PROTEIN SAPD"/>
    <property type="match status" value="1"/>
</dbReference>
<keyword evidence="7 10" id="KW-0067">ATP-binding</keyword>
<evidence type="ECO:0000256" key="1">
    <source>
        <dbReference type="ARBA" id="ARBA00004417"/>
    </source>
</evidence>
<dbReference type="SUPFAM" id="SSF52540">
    <property type="entry name" value="P-loop containing nucleoside triphosphate hydrolases"/>
    <property type="match status" value="1"/>
</dbReference>
<comment type="similarity">
    <text evidence="2">Belongs to the ABC transporter superfamily.</text>
</comment>
<dbReference type="CDD" id="cd03257">
    <property type="entry name" value="ABC_NikE_OppD_transporters"/>
    <property type="match status" value="1"/>
</dbReference>
<dbReference type="GO" id="GO:0015833">
    <property type="term" value="P:peptide transport"/>
    <property type="evidence" value="ECO:0007669"/>
    <property type="project" value="InterPro"/>
</dbReference>
<evidence type="ECO:0000259" key="9">
    <source>
        <dbReference type="PROSITE" id="PS50893"/>
    </source>
</evidence>
<dbReference type="Gene3D" id="3.40.50.300">
    <property type="entry name" value="P-loop containing nucleotide triphosphate hydrolases"/>
    <property type="match status" value="1"/>
</dbReference>
<dbReference type="SMART" id="SM00382">
    <property type="entry name" value="AAA"/>
    <property type="match status" value="1"/>
</dbReference>
<organism evidence="10 11">
    <name type="scientific">Ferrimonas sediminicola</name>
    <dbReference type="NCBI Taxonomy" id="2569538"/>
    <lineage>
        <taxon>Bacteria</taxon>
        <taxon>Pseudomonadati</taxon>
        <taxon>Pseudomonadota</taxon>
        <taxon>Gammaproteobacteria</taxon>
        <taxon>Alteromonadales</taxon>
        <taxon>Ferrimonadaceae</taxon>
        <taxon>Ferrimonas</taxon>
    </lineage>
</organism>
<dbReference type="Proteomes" id="UP000305674">
    <property type="component" value="Unassembled WGS sequence"/>
</dbReference>
<dbReference type="OrthoDB" id="9784450at2"/>
<dbReference type="InterPro" id="IPR013563">
    <property type="entry name" value="Oligopep_ABC_C"/>
</dbReference>
<comment type="caution">
    <text evidence="10">The sequence shown here is derived from an EMBL/GenBank/DDBJ whole genome shotgun (WGS) entry which is preliminary data.</text>
</comment>
<sequence>MHLLDIRNLTIELNTPHGRLVAVDKFSLTLQEGEIHGLVGESGSGKSLLAQAIMGITDKRTRIIADRLSWRGEDLLTMSINKRRKLMGREIAMIFQEPASCLDPGSRIGGQLIEAMPDFDDLPWWRRNRARKEMAIDLLHRVGVDNHTRVMRAFPWELSEGLAQKVMIAMAVSHRPKLLIADEPTTGLETATAAQIYRLLSKLNQTKSVAILLISHDLNSVARWSHNLSVLYCGQMMESGSVAALIKEPYHPYTQALIASAPSANMTVLPKRQLNTLEGMIPPLQHLPIGCRLGPRCPHARKECVNPPRVATKSGHAYRCHFPLNMEEEEKS</sequence>
<accession>A0A4U1B8K8</accession>
<dbReference type="PROSITE" id="PS50893">
    <property type="entry name" value="ABC_TRANSPORTER_2"/>
    <property type="match status" value="1"/>
</dbReference>
<dbReference type="RefSeq" id="WP_136854476.1">
    <property type="nucleotide sequence ID" value="NZ_SWCI01000017.1"/>
</dbReference>
<dbReference type="Pfam" id="PF00005">
    <property type="entry name" value="ABC_tran"/>
    <property type="match status" value="1"/>
</dbReference>
<feature type="domain" description="ABC transporter" evidence="9">
    <location>
        <begin position="1"/>
        <end position="258"/>
    </location>
</feature>
<dbReference type="NCBIfam" id="TIGR01727">
    <property type="entry name" value="oligo_HPY"/>
    <property type="match status" value="1"/>
</dbReference>